<keyword evidence="5" id="KW-0479">Metal-binding</keyword>
<dbReference type="InterPro" id="IPR002401">
    <property type="entry name" value="Cyt_P450_E_grp-I"/>
</dbReference>
<keyword evidence="13" id="KW-1185">Reference proteome</keyword>
<evidence type="ECO:0000256" key="6">
    <source>
        <dbReference type="ARBA" id="ARBA00022989"/>
    </source>
</evidence>
<evidence type="ECO:0000256" key="1">
    <source>
        <dbReference type="ARBA" id="ARBA00004370"/>
    </source>
</evidence>
<comment type="caution">
    <text evidence="12">The sequence shown here is derived from an EMBL/GenBank/DDBJ whole genome shotgun (WGS) entry which is preliminary data.</text>
</comment>
<keyword evidence="10" id="KW-0472">Membrane</keyword>
<comment type="similarity">
    <text evidence="2">Belongs to the cytochrome P450 family.</text>
</comment>
<dbReference type="PRINTS" id="PR00463">
    <property type="entry name" value="EP450I"/>
</dbReference>
<dbReference type="SMR" id="A0A314LCR7"/>
<dbReference type="GO" id="GO:0016020">
    <property type="term" value="C:membrane"/>
    <property type="evidence" value="ECO:0007669"/>
    <property type="project" value="UniProtKB-SubCell"/>
</dbReference>
<dbReference type="PANTHER" id="PTHR47950:SF4">
    <property type="entry name" value="GERANIOL 8-HYDROXYLASE-LIKE"/>
    <property type="match status" value="1"/>
</dbReference>
<dbReference type="GO" id="GO:0016705">
    <property type="term" value="F:oxidoreductase activity, acting on paired donors, with incorporation or reduction of molecular oxygen"/>
    <property type="evidence" value="ECO:0007669"/>
    <property type="project" value="InterPro"/>
</dbReference>
<evidence type="ECO:0000256" key="11">
    <source>
        <dbReference type="SAM" id="MobiDB-lite"/>
    </source>
</evidence>
<keyword evidence="7" id="KW-0560">Oxidoreductase</keyword>
<evidence type="ECO:0000256" key="5">
    <source>
        <dbReference type="ARBA" id="ARBA00022723"/>
    </source>
</evidence>
<proteinExistence type="inferred from homology"/>
<keyword evidence="9" id="KW-0503">Monooxygenase</keyword>
<reference evidence="12" key="1">
    <citation type="submission" date="2016-11" db="EMBL/GenBank/DDBJ databases">
        <title>The genome of Nicotiana attenuata.</title>
        <authorList>
            <person name="Xu S."/>
            <person name="Brockmoeller T."/>
            <person name="Gaquerel E."/>
            <person name="Navarro A."/>
            <person name="Kuhl H."/>
            <person name="Gase K."/>
            <person name="Ling Z."/>
            <person name="Zhou W."/>
            <person name="Kreitzer C."/>
            <person name="Stanke M."/>
            <person name="Tang H."/>
            <person name="Lyons E."/>
            <person name="Pandey P."/>
            <person name="Pandey S.P."/>
            <person name="Timmermann B."/>
            <person name="Baldwin I.T."/>
        </authorList>
    </citation>
    <scope>NUCLEOTIDE SEQUENCE [LARGE SCALE GENOMIC DNA]</scope>
    <source>
        <strain evidence="12">UT</strain>
    </source>
</reference>
<dbReference type="Proteomes" id="UP000187609">
    <property type="component" value="Unassembled WGS sequence"/>
</dbReference>
<keyword evidence="8" id="KW-0408">Iron</keyword>
<name>A0A314LCR7_NICAT</name>
<evidence type="ECO:0000256" key="10">
    <source>
        <dbReference type="ARBA" id="ARBA00023136"/>
    </source>
</evidence>
<comment type="subcellular location">
    <subcellularLocation>
        <location evidence="1">Membrane</location>
    </subcellularLocation>
</comment>
<keyword evidence="6" id="KW-1133">Transmembrane helix</keyword>
<evidence type="ECO:0000256" key="8">
    <source>
        <dbReference type="ARBA" id="ARBA00023004"/>
    </source>
</evidence>
<dbReference type="Gene3D" id="1.10.630.10">
    <property type="entry name" value="Cytochrome P450"/>
    <property type="match status" value="1"/>
</dbReference>
<evidence type="ECO:0000256" key="4">
    <source>
        <dbReference type="ARBA" id="ARBA00022692"/>
    </source>
</evidence>
<feature type="region of interest" description="Disordered" evidence="11">
    <location>
        <begin position="203"/>
        <end position="223"/>
    </location>
</feature>
<gene>
    <name evidence="12" type="primary">CYP76B1_2</name>
    <name evidence="12" type="ORF">A4A49_35175</name>
</gene>
<dbReference type="SUPFAM" id="SSF48264">
    <property type="entry name" value="Cytochrome P450"/>
    <property type="match status" value="1"/>
</dbReference>
<evidence type="ECO:0000313" key="13">
    <source>
        <dbReference type="Proteomes" id="UP000187609"/>
    </source>
</evidence>
<evidence type="ECO:0000256" key="9">
    <source>
        <dbReference type="ARBA" id="ARBA00023033"/>
    </source>
</evidence>
<feature type="compositionally biased region" description="Basic residues" evidence="11">
    <location>
        <begin position="214"/>
        <end position="223"/>
    </location>
</feature>
<dbReference type="GO" id="GO:0004497">
    <property type="term" value="F:monooxygenase activity"/>
    <property type="evidence" value="ECO:0007669"/>
    <property type="project" value="UniProtKB-KW"/>
</dbReference>
<dbReference type="Gramene" id="OIT39428">
    <property type="protein sequence ID" value="OIT39428"/>
    <property type="gene ID" value="A4A49_35175"/>
</dbReference>
<evidence type="ECO:0000256" key="2">
    <source>
        <dbReference type="ARBA" id="ARBA00010617"/>
    </source>
</evidence>
<dbReference type="InterPro" id="IPR001128">
    <property type="entry name" value="Cyt_P450"/>
</dbReference>
<dbReference type="EMBL" id="MJEQ01000108">
    <property type="protein sequence ID" value="OIT39428.1"/>
    <property type="molecule type" value="Genomic_DNA"/>
</dbReference>
<dbReference type="GO" id="GO:0020037">
    <property type="term" value="F:heme binding"/>
    <property type="evidence" value="ECO:0007669"/>
    <property type="project" value="InterPro"/>
</dbReference>
<evidence type="ECO:0000256" key="3">
    <source>
        <dbReference type="ARBA" id="ARBA00022617"/>
    </source>
</evidence>
<dbReference type="InterPro" id="IPR036396">
    <property type="entry name" value="Cyt_P450_sf"/>
</dbReference>
<dbReference type="GO" id="GO:0005506">
    <property type="term" value="F:iron ion binding"/>
    <property type="evidence" value="ECO:0007669"/>
    <property type="project" value="InterPro"/>
</dbReference>
<evidence type="ECO:0000313" key="12">
    <source>
        <dbReference type="EMBL" id="OIT39428.1"/>
    </source>
</evidence>
<keyword evidence="4" id="KW-0812">Transmembrane</keyword>
<dbReference type="PANTHER" id="PTHR47950">
    <property type="entry name" value="CYTOCHROME P450, FAMILY 76, SUBFAMILY C, POLYPEPTIDE 5-RELATED"/>
    <property type="match status" value="1"/>
</dbReference>
<organism evidence="12 13">
    <name type="scientific">Nicotiana attenuata</name>
    <name type="common">Coyote tobacco</name>
    <dbReference type="NCBI Taxonomy" id="49451"/>
    <lineage>
        <taxon>Eukaryota</taxon>
        <taxon>Viridiplantae</taxon>
        <taxon>Streptophyta</taxon>
        <taxon>Embryophyta</taxon>
        <taxon>Tracheophyta</taxon>
        <taxon>Spermatophyta</taxon>
        <taxon>Magnoliopsida</taxon>
        <taxon>eudicotyledons</taxon>
        <taxon>Gunneridae</taxon>
        <taxon>Pentapetalae</taxon>
        <taxon>asterids</taxon>
        <taxon>lamiids</taxon>
        <taxon>Solanales</taxon>
        <taxon>Solanaceae</taxon>
        <taxon>Nicotianoideae</taxon>
        <taxon>Nicotianeae</taxon>
        <taxon>Nicotiana</taxon>
    </lineage>
</organism>
<dbReference type="Pfam" id="PF00067">
    <property type="entry name" value="p450"/>
    <property type="match status" value="1"/>
</dbReference>
<protein>
    <submittedName>
        <fullName evidence="12">7-ethoxycoumarin o-deethylase</fullName>
    </submittedName>
</protein>
<accession>A0A314LCR7</accession>
<sequence>MQDLIAYCRQCSQTGDAVNIGQAAFETSMNLLSSTIFSKDVVDPYANSGKEFKDAVCKITEEAGKPNLADYFPLLRRIDPQGIRRCVGKNFDKLLQQIEVLIDERLEERDSIDVLDILLNTSLEDPEAIDRNHIERLCLDLFIAGTDTTSNTLEWAMVEIMRKPDIMEKAKAELAEVIGKGKIVEEADVASLPVHSQRNLADVPNSSLYDSQGRSRRRVGTLS</sequence>
<dbReference type="AlphaFoldDB" id="A0A314LCR7"/>
<keyword evidence="3" id="KW-0349">Heme</keyword>
<evidence type="ECO:0000256" key="7">
    <source>
        <dbReference type="ARBA" id="ARBA00023002"/>
    </source>
</evidence>
<feature type="compositionally biased region" description="Polar residues" evidence="11">
    <location>
        <begin position="203"/>
        <end position="212"/>
    </location>
</feature>